<organism evidence="2 3">
    <name type="scientific">Pleurodeles waltl</name>
    <name type="common">Iberian ribbed newt</name>
    <dbReference type="NCBI Taxonomy" id="8319"/>
    <lineage>
        <taxon>Eukaryota</taxon>
        <taxon>Metazoa</taxon>
        <taxon>Chordata</taxon>
        <taxon>Craniata</taxon>
        <taxon>Vertebrata</taxon>
        <taxon>Euteleostomi</taxon>
        <taxon>Amphibia</taxon>
        <taxon>Batrachia</taxon>
        <taxon>Caudata</taxon>
        <taxon>Salamandroidea</taxon>
        <taxon>Salamandridae</taxon>
        <taxon>Pleurodelinae</taxon>
        <taxon>Pleurodeles</taxon>
    </lineage>
</organism>
<reference evidence="2" key="1">
    <citation type="journal article" date="2022" name="bioRxiv">
        <title>Sequencing and chromosome-scale assembly of the giantPleurodeles waltlgenome.</title>
        <authorList>
            <person name="Brown T."/>
            <person name="Elewa A."/>
            <person name="Iarovenko S."/>
            <person name="Subramanian E."/>
            <person name="Araus A.J."/>
            <person name="Petzold A."/>
            <person name="Susuki M."/>
            <person name="Suzuki K.-i.T."/>
            <person name="Hayashi T."/>
            <person name="Toyoda A."/>
            <person name="Oliveira C."/>
            <person name="Osipova E."/>
            <person name="Leigh N.D."/>
            <person name="Simon A."/>
            <person name="Yun M.H."/>
        </authorList>
    </citation>
    <scope>NUCLEOTIDE SEQUENCE</scope>
    <source>
        <strain evidence="2">20211129_DDA</strain>
        <tissue evidence="2">Liver</tissue>
    </source>
</reference>
<keyword evidence="3" id="KW-1185">Reference proteome</keyword>
<evidence type="ECO:0000313" key="3">
    <source>
        <dbReference type="Proteomes" id="UP001066276"/>
    </source>
</evidence>
<dbReference type="EMBL" id="JANPWB010000008">
    <property type="protein sequence ID" value="KAJ1164537.1"/>
    <property type="molecule type" value="Genomic_DNA"/>
</dbReference>
<evidence type="ECO:0000256" key="1">
    <source>
        <dbReference type="SAM" id="MobiDB-lite"/>
    </source>
</evidence>
<proteinExistence type="predicted"/>
<protein>
    <submittedName>
        <fullName evidence="2">Uncharacterized protein</fullName>
    </submittedName>
</protein>
<sequence length="271" mass="30778">MWLGTQQTGGEDEWNHAAGRAVLLSCVRHQNALKIKRATGRRSDRSCARSEKRLTVGAQKYRLTPHSTTGVSPSSICIQREVRDTIPHVGNTTMKQKQVETKLRNRHIHNERISRKRRARMRHLKAGNVVLVKNRHPDGKFKTPFEPELWTVARVKGTLETAMRKDETVTRNISWFKLYHGKPLESERTEVNSGLSSFDEGGLLNGPFQASGELDERDTTSLKVPERSEERITAEVPSAIIRRGGMDSYSLRPCISAPEKLKDYVRSELDL</sequence>
<name>A0AAV7SKH1_PLEWA</name>
<dbReference type="Proteomes" id="UP001066276">
    <property type="component" value="Chromosome 4_2"/>
</dbReference>
<accession>A0AAV7SKH1</accession>
<dbReference type="AlphaFoldDB" id="A0AAV7SKH1"/>
<feature type="compositionally biased region" description="Basic and acidic residues" evidence="1">
    <location>
        <begin position="217"/>
        <end position="230"/>
    </location>
</feature>
<feature type="region of interest" description="Disordered" evidence="1">
    <location>
        <begin position="206"/>
        <end position="230"/>
    </location>
</feature>
<comment type="caution">
    <text evidence="2">The sequence shown here is derived from an EMBL/GenBank/DDBJ whole genome shotgun (WGS) entry which is preliminary data.</text>
</comment>
<evidence type="ECO:0000313" key="2">
    <source>
        <dbReference type="EMBL" id="KAJ1164537.1"/>
    </source>
</evidence>
<gene>
    <name evidence="2" type="ORF">NDU88_004974</name>
</gene>